<dbReference type="RefSeq" id="WP_191650668.1">
    <property type="nucleotide sequence ID" value="NZ_CABVIK010000036.1"/>
</dbReference>
<proteinExistence type="predicted"/>
<evidence type="ECO:0000313" key="1">
    <source>
        <dbReference type="EMBL" id="VVP61545.1"/>
    </source>
</evidence>
<evidence type="ECO:0000313" key="2">
    <source>
        <dbReference type="EMBL" id="VVP62036.1"/>
    </source>
</evidence>
<gene>
    <name evidence="1" type="ORF">PS870_06367</name>
    <name evidence="2" type="ORF">PS870_06511</name>
</gene>
<dbReference type="AlphaFoldDB" id="A0A5E7QIH5"/>
<sequence>MITPSLALVQQSTTRETYSENRGAITGSYKKERLNSTIVDVGTTTKKSINGVSSINLGMGVEYDLHADQANLEGTTDVPGMEVLNFKSGLNRNDLRPYMNASYSYDLSVGGALSTGVRVAKDAYTEAPLTAISISYGVKF</sequence>
<organism evidence="2 3">
    <name type="scientific">Pseudomonas fluorescens</name>
    <dbReference type="NCBI Taxonomy" id="294"/>
    <lineage>
        <taxon>Bacteria</taxon>
        <taxon>Pseudomonadati</taxon>
        <taxon>Pseudomonadota</taxon>
        <taxon>Gammaproteobacteria</taxon>
        <taxon>Pseudomonadales</taxon>
        <taxon>Pseudomonadaceae</taxon>
        <taxon>Pseudomonas</taxon>
    </lineage>
</organism>
<dbReference type="EMBL" id="CABVIK010000036">
    <property type="protein sequence ID" value="VVP61545.1"/>
    <property type="molecule type" value="Genomic_DNA"/>
</dbReference>
<accession>A0A5E7QIH5</accession>
<dbReference type="Proteomes" id="UP000349468">
    <property type="component" value="Unassembled WGS sequence"/>
</dbReference>
<dbReference type="InterPro" id="IPR036709">
    <property type="entry name" value="Autotransporte_beta_dom_sf"/>
</dbReference>
<evidence type="ECO:0008006" key="4">
    <source>
        <dbReference type="Google" id="ProtNLM"/>
    </source>
</evidence>
<dbReference type="SUPFAM" id="SSF103515">
    <property type="entry name" value="Autotransporter"/>
    <property type="match status" value="1"/>
</dbReference>
<reference evidence="2 3" key="1">
    <citation type="submission" date="2019-09" db="EMBL/GenBank/DDBJ databases">
        <authorList>
            <person name="Chandra G."/>
            <person name="Truman W A."/>
        </authorList>
    </citation>
    <scope>NUCLEOTIDE SEQUENCE [LARGE SCALE GENOMIC DNA]</scope>
    <source>
        <strain evidence="2">PS870</strain>
    </source>
</reference>
<dbReference type="EMBL" id="CABVIK010000048">
    <property type="protein sequence ID" value="VVP62036.1"/>
    <property type="molecule type" value="Genomic_DNA"/>
</dbReference>
<protein>
    <recommendedName>
        <fullName evidence="4">Autotransporter domain-containing protein</fullName>
    </recommendedName>
</protein>
<name>A0A5E7QIH5_PSEFL</name>
<evidence type="ECO:0000313" key="3">
    <source>
        <dbReference type="Proteomes" id="UP000349468"/>
    </source>
</evidence>